<dbReference type="InterPro" id="IPR008772">
    <property type="entry name" value="Phosphonate_metab_PhnH"/>
</dbReference>
<protein>
    <submittedName>
        <fullName evidence="1">Alpha-D-ribose 1-methylphosphonate 5-triphosphate synthase subunit PhnH</fullName>
    </submittedName>
</protein>
<accession>A0A1I1KRB6</accession>
<keyword evidence="2" id="KW-1185">Reference proteome</keyword>
<dbReference type="InterPro" id="IPR038058">
    <property type="entry name" value="PhnH-like_sp"/>
</dbReference>
<sequence>MMGDLTFDSSRALEGGFADVPVHSAHAFRAAMECMARPGRIEDLAGGQGPEPLSVAASVLLLTLCDPETPVHLAGDHDAGPVRDWITFHTGAPLVGPEEAMFALGTWAALQPVDRFAIGTPEYPDRAATLIVETDRLEAEGAVLTGPGIRDQAALSLPEVAAFQANARLFPLGFDAFFTSGARVAALPRTTKVR</sequence>
<evidence type="ECO:0000313" key="2">
    <source>
        <dbReference type="Proteomes" id="UP000231644"/>
    </source>
</evidence>
<dbReference type="Proteomes" id="UP000231644">
    <property type="component" value="Unassembled WGS sequence"/>
</dbReference>
<reference evidence="1 2" key="1">
    <citation type="submission" date="2016-10" db="EMBL/GenBank/DDBJ databases">
        <authorList>
            <person name="de Groot N.N."/>
        </authorList>
    </citation>
    <scope>NUCLEOTIDE SEQUENCE [LARGE SCALE GENOMIC DNA]</scope>
    <source>
        <strain evidence="1 2">DSM 29619</strain>
    </source>
</reference>
<dbReference type="GO" id="GO:0019634">
    <property type="term" value="P:organic phosphonate metabolic process"/>
    <property type="evidence" value="ECO:0007669"/>
    <property type="project" value="InterPro"/>
</dbReference>
<dbReference type="STRING" id="517719.SAMN05421762_1589"/>
<dbReference type="NCBIfam" id="TIGR03292">
    <property type="entry name" value="PhnH_redo"/>
    <property type="match status" value="1"/>
</dbReference>
<name>A0A1I1KRB6_9RHOB</name>
<evidence type="ECO:0000313" key="1">
    <source>
        <dbReference type="EMBL" id="SFC62812.1"/>
    </source>
</evidence>
<dbReference type="PIRSF" id="PIRSF020680">
    <property type="entry name" value="PhnH"/>
    <property type="match status" value="1"/>
</dbReference>
<dbReference type="AlphaFoldDB" id="A0A1I1KRB6"/>
<dbReference type="SUPFAM" id="SSF159709">
    <property type="entry name" value="PhnH-like"/>
    <property type="match status" value="1"/>
</dbReference>
<dbReference type="Pfam" id="PF05845">
    <property type="entry name" value="PhnH"/>
    <property type="match status" value="1"/>
</dbReference>
<organism evidence="1 2">
    <name type="scientific">Pseudooceanicola nitratireducens</name>
    <dbReference type="NCBI Taxonomy" id="517719"/>
    <lineage>
        <taxon>Bacteria</taxon>
        <taxon>Pseudomonadati</taxon>
        <taxon>Pseudomonadota</taxon>
        <taxon>Alphaproteobacteria</taxon>
        <taxon>Rhodobacterales</taxon>
        <taxon>Paracoccaceae</taxon>
        <taxon>Pseudooceanicola</taxon>
    </lineage>
</organism>
<dbReference type="EMBL" id="FOLX01000001">
    <property type="protein sequence ID" value="SFC62812.1"/>
    <property type="molecule type" value="Genomic_DNA"/>
</dbReference>
<gene>
    <name evidence="1" type="ORF">SAMN05421762_1589</name>
</gene>
<proteinExistence type="predicted"/>
<dbReference type="Gene3D" id="3.40.50.11310">
    <property type="entry name" value="Bacterial phosphonate metabolism protein PhnH"/>
    <property type="match status" value="1"/>
</dbReference>